<evidence type="ECO:0000256" key="2">
    <source>
        <dbReference type="SAM" id="Phobius"/>
    </source>
</evidence>
<dbReference type="RefSeq" id="WP_250583974.1">
    <property type="nucleotide sequence ID" value="NZ_JAKRVX010000003.1"/>
</dbReference>
<evidence type="ECO:0000313" key="3">
    <source>
        <dbReference type="EMBL" id="MCL9817018.1"/>
    </source>
</evidence>
<organism evidence="3 4">
    <name type="scientific">Natronocalculus amylovorans</name>
    <dbReference type="NCBI Taxonomy" id="2917812"/>
    <lineage>
        <taxon>Archaea</taxon>
        <taxon>Methanobacteriati</taxon>
        <taxon>Methanobacteriota</taxon>
        <taxon>Stenosarchaea group</taxon>
        <taxon>Halobacteria</taxon>
        <taxon>Halobacteriales</taxon>
        <taxon>Haloferacaceae</taxon>
        <taxon>Natronocalculus</taxon>
    </lineage>
</organism>
<name>A0AAE3K8G7_9EURY</name>
<dbReference type="AlphaFoldDB" id="A0AAE3K8G7"/>
<keyword evidence="2" id="KW-0472">Membrane</keyword>
<gene>
    <name evidence="3" type="ORF">AArcSt2_08700</name>
</gene>
<keyword evidence="4" id="KW-1185">Reference proteome</keyword>
<feature type="compositionally biased region" description="Acidic residues" evidence="1">
    <location>
        <begin position="222"/>
        <end position="232"/>
    </location>
</feature>
<feature type="region of interest" description="Disordered" evidence="1">
    <location>
        <begin position="214"/>
        <end position="261"/>
    </location>
</feature>
<proteinExistence type="predicted"/>
<protein>
    <submittedName>
        <fullName evidence="3">Uncharacterized protein</fullName>
    </submittedName>
</protein>
<comment type="caution">
    <text evidence="3">The sequence shown here is derived from an EMBL/GenBank/DDBJ whole genome shotgun (WGS) entry which is preliminary data.</text>
</comment>
<reference evidence="3" key="1">
    <citation type="journal article" date="2022" name="Syst. Appl. Microbiol.">
        <title>Natronocalculus amylovorans gen. nov., sp. nov., and Natranaeroarchaeum aerophilus sp. nov., dominant culturable amylolytic natronoarchaea from hypersaline soda lakes in southwestern Siberia.</title>
        <authorList>
            <person name="Sorokin D.Y."/>
            <person name="Elcheninov A.G."/>
            <person name="Khizhniak T.V."/>
            <person name="Koenen M."/>
            <person name="Bale N.J."/>
            <person name="Damste J.S.S."/>
            <person name="Kublanov I.V."/>
        </authorList>
    </citation>
    <scope>NUCLEOTIDE SEQUENCE</scope>
    <source>
        <strain evidence="3">AArc-St2</strain>
    </source>
</reference>
<reference evidence="3" key="2">
    <citation type="submission" date="2022-02" db="EMBL/GenBank/DDBJ databases">
        <authorList>
            <person name="Elcheninov A.G."/>
            <person name="Sorokin D.Y."/>
            <person name="Kublanov I.V."/>
        </authorList>
    </citation>
    <scope>NUCLEOTIDE SEQUENCE</scope>
    <source>
        <strain evidence="3">AArc-St2</strain>
    </source>
</reference>
<keyword evidence="2" id="KW-1133">Transmembrane helix</keyword>
<accession>A0AAE3K8G7</accession>
<sequence>MSDTAPTFATNRDRLTYLLGEYRVPLTVIVLAAGVWAVWASPQLPQPPDSWLAFSAAWGVLALPTYILCRRIVSWLHTRDWVTVYHINSVEDTRKVYRVDPDVWAEKSVDGPAPYPVNGGSAWEVREFEYLDDVEELRVKGTWMSATLDSNLVTSKAMMEDVHGFLVDGYMELSRLRARISRMGLEIQHALINEEAEARERGIMLDRDATRQAFEDAREDTKGDDEIELPEIEDYRKESLVEPFKPDPLSEQTATDGGVEK</sequence>
<keyword evidence="2" id="KW-0812">Transmembrane</keyword>
<dbReference type="Proteomes" id="UP001203207">
    <property type="component" value="Unassembled WGS sequence"/>
</dbReference>
<evidence type="ECO:0000256" key="1">
    <source>
        <dbReference type="SAM" id="MobiDB-lite"/>
    </source>
</evidence>
<feature type="transmembrane region" description="Helical" evidence="2">
    <location>
        <begin position="51"/>
        <end position="69"/>
    </location>
</feature>
<evidence type="ECO:0000313" key="4">
    <source>
        <dbReference type="Proteomes" id="UP001203207"/>
    </source>
</evidence>
<feature type="transmembrane region" description="Helical" evidence="2">
    <location>
        <begin position="22"/>
        <end position="39"/>
    </location>
</feature>
<dbReference type="EMBL" id="JAKRVX010000003">
    <property type="protein sequence ID" value="MCL9817018.1"/>
    <property type="molecule type" value="Genomic_DNA"/>
</dbReference>